<evidence type="ECO:0000256" key="2">
    <source>
        <dbReference type="ARBA" id="ARBA00023242"/>
    </source>
</evidence>
<keyword evidence="6" id="KW-1185">Reference proteome</keyword>
<organism evidence="6 7">
    <name type="scientific">Galendromus occidentalis</name>
    <name type="common">western predatory mite</name>
    <dbReference type="NCBI Taxonomy" id="34638"/>
    <lineage>
        <taxon>Eukaryota</taxon>
        <taxon>Metazoa</taxon>
        <taxon>Ecdysozoa</taxon>
        <taxon>Arthropoda</taxon>
        <taxon>Chelicerata</taxon>
        <taxon>Arachnida</taxon>
        <taxon>Acari</taxon>
        <taxon>Parasitiformes</taxon>
        <taxon>Mesostigmata</taxon>
        <taxon>Gamasina</taxon>
        <taxon>Phytoseioidea</taxon>
        <taxon>Phytoseiidae</taxon>
        <taxon>Typhlodrominae</taxon>
        <taxon>Galendromus</taxon>
    </lineage>
</organism>
<dbReference type="InterPro" id="IPR036390">
    <property type="entry name" value="WH_DNA-bd_sf"/>
</dbReference>
<dbReference type="CDD" id="cd20027">
    <property type="entry name" value="FH_FOXL1"/>
    <property type="match status" value="1"/>
</dbReference>
<gene>
    <name evidence="7" type="primary">LOC100905488</name>
</gene>
<evidence type="ECO:0000256" key="1">
    <source>
        <dbReference type="ARBA" id="ARBA00023125"/>
    </source>
</evidence>
<evidence type="ECO:0000256" key="4">
    <source>
        <dbReference type="SAM" id="MobiDB-lite"/>
    </source>
</evidence>
<dbReference type="PROSITE" id="PS00658">
    <property type="entry name" value="FORK_HEAD_2"/>
    <property type="match status" value="1"/>
</dbReference>
<feature type="compositionally biased region" description="Low complexity" evidence="4">
    <location>
        <begin position="13"/>
        <end position="25"/>
    </location>
</feature>
<feature type="compositionally biased region" description="Basic and acidic residues" evidence="4">
    <location>
        <begin position="31"/>
        <end position="44"/>
    </location>
</feature>
<dbReference type="Proteomes" id="UP000694867">
    <property type="component" value="Unplaced"/>
</dbReference>
<feature type="domain" description="Fork-head" evidence="5">
    <location>
        <begin position="82"/>
        <end position="176"/>
    </location>
</feature>
<dbReference type="Pfam" id="PF00250">
    <property type="entry name" value="Forkhead"/>
    <property type="match status" value="1"/>
</dbReference>
<dbReference type="FunFam" id="1.10.10.10:FF:001472">
    <property type="entry name" value="Forkhead domain protein 1"/>
    <property type="match status" value="1"/>
</dbReference>
<dbReference type="Gene3D" id="1.10.10.10">
    <property type="entry name" value="Winged helix-like DNA-binding domain superfamily/Winged helix DNA-binding domain"/>
    <property type="match status" value="1"/>
</dbReference>
<dbReference type="GO" id="GO:0009653">
    <property type="term" value="P:anatomical structure morphogenesis"/>
    <property type="evidence" value="ECO:0007669"/>
    <property type="project" value="TreeGrafter"/>
</dbReference>
<dbReference type="InterPro" id="IPR030456">
    <property type="entry name" value="TF_fork_head_CS_2"/>
</dbReference>
<keyword evidence="2 3" id="KW-0539">Nucleus</keyword>
<dbReference type="SMART" id="SM00339">
    <property type="entry name" value="FH"/>
    <property type="match status" value="1"/>
</dbReference>
<dbReference type="SUPFAM" id="SSF46785">
    <property type="entry name" value="Winged helix' DNA-binding domain"/>
    <property type="match status" value="1"/>
</dbReference>
<dbReference type="InterPro" id="IPR001766">
    <property type="entry name" value="Fork_head_dom"/>
</dbReference>
<dbReference type="PROSITE" id="PS50039">
    <property type="entry name" value="FORK_HEAD_3"/>
    <property type="match status" value="1"/>
</dbReference>
<dbReference type="PRINTS" id="PR00053">
    <property type="entry name" value="FORKHEAD"/>
</dbReference>
<dbReference type="GeneID" id="100905488"/>
<name>A0AAJ7L6M1_9ACAR</name>
<evidence type="ECO:0000313" key="7">
    <source>
        <dbReference type="RefSeq" id="XP_018495639.1"/>
    </source>
</evidence>
<dbReference type="GO" id="GO:0005634">
    <property type="term" value="C:nucleus"/>
    <property type="evidence" value="ECO:0007669"/>
    <property type="project" value="UniProtKB-SubCell"/>
</dbReference>
<evidence type="ECO:0000256" key="3">
    <source>
        <dbReference type="PROSITE-ProRule" id="PRU00089"/>
    </source>
</evidence>
<evidence type="ECO:0000313" key="6">
    <source>
        <dbReference type="Proteomes" id="UP000694867"/>
    </source>
</evidence>
<protein>
    <submittedName>
        <fullName evidence="7">Forkhead box protein C1-A</fullName>
    </submittedName>
</protein>
<evidence type="ECO:0000259" key="5">
    <source>
        <dbReference type="PROSITE" id="PS50039"/>
    </source>
</evidence>
<dbReference type="PANTHER" id="PTHR11829">
    <property type="entry name" value="FORKHEAD BOX PROTEIN"/>
    <property type="match status" value="1"/>
</dbReference>
<reference evidence="7" key="1">
    <citation type="submission" date="2025-08" db="UniProtKB">
        <authorList>
            <consortium name="RefSeq"/>
        </authorList>
    </citation>
    <scope>IDENTIFICATION</scope>
</reference>
<comment type="subcellular location">
    <subcellularLocation>
        <location evidence="3">Nucleus</location>
    </subcellularLocation>
</comment>
<dbReference type="GO" id="GO:0000978">
    <property type="term" value="F:RNA polymerase II cis-regulatory region sequence-specific DNA binding"/>
    <property type="evidence" value="ECO:0007669"/>
    <property type="project" value="TreeGrafter"/>
</dbReference>
<dbReference type="KEGG" id="goe:100905488"/>
<accession>A0AAJ7L6M1</accession>
<dbReference type="RefSeq" id="XP_018495639.1">
    <property type="nucleotide sequence ID" value="XM_018640123.1"/>
</dbReference>
<feature type="region of interest" description="Disordered" evidence="4">
    <location>
        <begin position="1"/>
        <end position="47"/>
    </location>
</feature>
<dbReference type="PANTHER" id="PTHR11829:SF388">
    <property type="entry name" value="FORK HEAD DOMAIN-CONTAINING PROTEIN L1-RELATED"/>
    <property type="match status" value="1"/>
</dbReference>
<sequence length="384" mass="44271">MVLSPPPMDLSLQQNQQHRQQQQLQFYHPQSRREDLQQQSKDDSMSPGLRFTEVLFESPPPHRAIESVKSLETKNVSNIHRKPPCSYIALIAMAIRSAPEQRITLNGIYKFIMENFPYYNDNKQGWQNSIRHNLSLNDCFVKVPRERGKPGKGNYWTLDTKGEEMFENGNLRRRKRRPNSSVRLRSVQLPFSEESRVHLESHNETNNSSIRDSRLSDELNRLFITADPDTNKPLDDLGLAAHSNSLDDFRILQHLHPEASQGDRAQPSSTSPTLEGLPLFHILAIQERFRSILLQRVCPQISGTEGAFHIPPPEKRAFKSFNIEDIIRPHSSPNRSHSTAEPMISEVNTRLPLQFYEFATHHSHSQQQPHLHQHVFHNFGALSD</sequence>
<feature type="DNA-binding region" description="Fork-head" evidence="3">
    <location>
        <begin position="82"/>
        <end position="176"/>
    </location>
</feature>
<dbReference type="InterPro" id="IPR047514">
    <property type="entry name" value="FH_FOXL1"/>
</dbReference>
<dbReference type="GO" id="GO:0000981">
    <property type="term" value="F:DNA-binding transcription factor activity, RNA polymerase II-specific"/>
    <property type="evidence" value="ECO:0007669"/>
    <property type="project" value="TreeGrafter"/>
</dbReference>
<dbReference type="InterPro" id="IPR036388">
    <property type="entry name" value="WH-like_DNA-bd_sf"/>
</dbReference>
<proteinExistence type="predicted"/>
<keyword evidence="1 3" id="KW-0238">DNA-binding</keyword>
<dbReference type="GO" id="GO:0030154">
    <property type="term" value="P:cell differentiation"/>
    <property type="evidence" value="ECO:0007669"/>
    <property type="project" value="TreeGrafter"/>
</dbReference>
<dbReference type="AlphaFoldDB" id="A0AAJ7L6M1"/>
<dbReference type="InterPro" id="IPR050211">
    <property type="entry name" value="FOX_domain-containing"/>
</dbReference>